<dbReference type="Pfam" id="PF03461">
    <property type="entry name" value="TRCF"/>
    <property type="match status" value="1"/>
</dbReference>
<dbReference type="SMART" id="SM01058">
    <property type="entry name" value="CarD_TRCF"/>
    <property type="match status" value="1"/>
</dbReference>
<evidence type="ECO:0000256" key="13">
    <source>
        <dbReference type="HAMAP-Rule" id="MF_00969"/>
    </source>
</evidence>
<dbReference type="GO" id="GO:0016787">
    <property type="term" value="F:hydrolase activity"/>
    <property type="evidence" value="ECO:0007669"/>
    <property type="project" value="UniProtKB-KW"/>
</dbReference>
<gene>
    <name evidence="13 16" type="primary">mfd</name>
    <name evidence="16" type="ORF">ENV30_00040</name>
</gene>
<dbReference type="Pfam" id="PF17757">
    <property type="entry name" value="UvrB_inter"/>
    <property type="match status" value="1"/>
</dbReference>
<dbReference type="GO" id="GO:0003684">
    <property type="term" value="F:damaged DNA binding"/>
    <property type="evidence" value="ECO:0007669"/>
    <property type="project" value="InterPro"/>
</dbReference>
<feature type="domain" description="Helicase ATP-binding" evidence="14">
    <location>
        <begin position="499"/>
        <end position="660"/>
    </location>
</feature>
<dbReference type="GO" id="GO:0000716">
    <property type="term" value="P:transcription-coupled nucleotide-excision repair, DNA damage recognition"/>
    <property type="evidence" value="ECO:0007669"/>
    <property type="project" value="UniProtKB-UniRule"/>
</dbReference>
<evidence type="ECO:0000256" key="1">
    <source>
        <dbReference type="ARBA" id="ARBA00004496"/>
    </source>
</evidence>
<dbReference type="EC" id="3.6.4.-" evidence="13"/>
<accession>A0A7V3YEL7</accession>
<dbReference type="GO" id="GO:0005524">
    <property type="term" value="F:ATP binding"/>
    <property type="evidence" value="ECO:0007669"/>
    <property type="project" value="UniProtKB-UniRule"/>
</dbReference>
<dbReference type="PROSITE" id="PS51192">
    <property type="entry name" value="HELICASE_ATP_BIND_1"/>
    <property type="match status" value="1"/>
</dbReference>
<evidence type="ECO:0000256" key="3">
    <source>
        <dbReference type="ARBA" id="ARBA00022741"/>
    </source>
</evidence>
<evidence type="ECO:0000256" key="8">
    <source>
        <dbReference type="ARBA" id="ARBA00023125"/>
    </source>
</evidence>
<dbReference type="InterPro" id="IPR001650">
    <property type="entry name" value="Helicase_C-like"/>
</dbReference>
<dbReference type="CDD" id="cd17991">
    <property type="entry name" value="DEXHc_TRCF"/>
    <property type="match status" value="1"/>
</dbReference>
<keyword evidence="7 13" id="KW-0067">ATP-binding</keyword>
<dbReference type="FunFam" id="3.40.50.300:FF:000546">
    <property type="entry name" value="Transcription-repair-coupling factor"/>
    <property type="match status" value="1"/>
</dbReference>
<dbReference type="PANTHER" id="PTHR47964:SF1">
    <property type="entry name" value="ATP-DEPENDENT DNA HELICASE HOMOLOG RECG, CHLOROPLASTIC"/>
    <property type="match status" value="1"/>
</dbReference>
<dbReference type="SMART" id="SM00490">
    <property type="entry name" value="HELICc"/>
    <property type="match status" value="1"/>
</dbReference>
<evidence type="ECO:0000259" key="15">
    <source>
        <dbReference type="PROSITE" id="PS51194"/>
    </source>
</evidence>
<dbReference type="Pfam" id="PF00271">
    <property type="entry name" value="Helicase_C"/>
    <property type="match status" value="1"/>
</dbReference>
<evidence type="ECO:0000259" key="14">
    <source>
        <dbReference type="PROSITE" id="PS51192"/>
    </source>
</evidence>
<dbReference type="InterPro" id="IPR011545">
    <property type="entry name" value="DEAD/DEAH_box_helicase_dom"/>
</dbReference>
<comment type="subcellular location">
    <subcellularLocation>
        <location evidence="1 13">Cytoplasm</location>
    </subcellularLocation>
</comment>
<evidence type="ECO:0000256" key="11">
    <source>
        <dbReference type="ARBA" id="ARBA00061399"/>
    </source>
</evidence>
<dbReference type="PANTHER" id="PTHR47964">
    <property type="entry name" value="ATP-DEPENDENT DNA HELICASE HOMOLOG RECG, CHLOROPLASTIC"/>
    <property type="match status" value="1"/>
</dbReference>
<dbReference type="InterPro" id="IPR003711">
    <property type="entry name" value="CarD-like/TRCF_RID"/>
</dbReference>
<evidence type="ECO:0000256" key="6">
    <source>
        <dbReference type="ARBA" id="ARBA00022806"/>
    </source>
</evidence>
<comment type="similarity">
    <text evidence="10 13">In the N-terminal section; belongs to the UvrB family.</text>
</comment>
<dbReference type="AlphaFoldDB" id="A0A7V3YEL7"/>
<evidence type="ECO:0000256" key="12">
    <source>
        <dbReference type="ARBA" id="ARBA00070128"/>
    </source>
</evidence>
<sequence>MGNRLDLFEDLQNLEGELLRSFSVNLSVTSSFGSLCALFLGTRYPVVYVVSQEVERKRVVEELRTWRKFFGRDEPVLEVNLALPFSGVTLQKDLRESPRGVLVVAVGDLRQDVEELEYFLSHSFFLERGAHVDREKLLDLLFFLGYERVETVRERGQVAPRGEVLDLFPPHLEEPVRTYWWGNVLERMRLFDPETQRTRTDIESLFLPPRSGEFRKIELRKVLGRWAKVVFWESVLLEGVLFPVPYTVFLGLGEGKRFPLSVERAPAFLGDLAALFRFVQDQPLTQVVFFLPEGKRALLEEMLQGEGIKQQVTLVEGFLRKGFLTGRPRQVFLGEEDIFGYEFVRGKERRRVSPQELLKTLSPGDYVVHEEEGIGVFQGLREMVVGGVRRVYLEIAYAGGDRLYVPVENAHLVEKYVGLGEAKPEVHRLGRDDWKRAKERVRRAVEKVARELLELYARRHIERGHAFSPDTSWQRELELSFPFLETPDQKRAIEEVKRDMESPRPMDRLVCGDVGYGKTEVAVRAAFKAVMDGKQVALLAPTTLLSEQHYLTFCERMKHFPVRIAVLNRFRTPQEQREIIEKTARGEIDILIGTHRILQKDVQFKDLGLLIIDEEQRFGVMHKEHLKKLRANVDVLTLTATPIPRTLYLSLLGIRDISVIETPPEGRKPVYTLVLPRNLKTIEEAIRRELARGGQVFYVCPRIRDLFRVEQELRALFPDLPLAVAHGRLRGRELERIMEGFYRGDIPLLLATTIVEIGIDVPRANTLIVDFAPFFGLAQLYQLRGRVGRFDREAYAYFLYPRHLTNEARERLEALLEFGGTGSGLKLALRDLEIRGAGNILGTEQHGFIQEVGFSLYMKLLEEEIARQRGEEVPSGPEPVIRLREEAFIPSSYIENESERLRFYQRLFAARTERERQELQEELEDRFGKMPEEVRRLFEITRIRSCAKITQVTTLEERGDGVYLAAPLEMLVRFQEEGKALGIEGKLVTDHAQVLLRLPRVPVETLGMLFAKVANHGGAKDRR</sequence>
<dbReference type="Gene3D" id="3.30.2060.10">
    <property type="entry name" value="Penicillin-binding protein 1b domain"/>
    <property type="match status" value="1"/>
</dbReference>
<dbReference type="NCBIfam" id="TIGR00580">
    <property type="entry name" value="mfd"/>
    <property type="match status" value="1"/>
</dbReference>
<dbReference type="Pfam" id="PF02559">
    <property type="entry name" value="CarD_TRCF_RID"/>
    <property type="match status" value="1"/>
</dbReference>
<dbReference type="GO" id="GO:0006355">
    <property type="term" value="P:regulation of DNA-templated transcription"/>
    <property type="evidence" value="ECO:0007669"/>
    <property type="project" value="UniProtKB-UniRule"/>
</dbReference>
<evidence type="ECO:0000256" key="7">
    <source>
        <dbReference type="ARBA" id="ARBA00022840"/>
    </source>
</evidence>
<dbReference type="SMART" id="SM00982">
    <property type="entry name" value="TRCF"/>
    <property type="match status" value="1"/>
</dbReference>
<evidence type="ECO:0000313" key="16">
    <source>
        <dbReference type="EMBL" id="HGI29704.1"/>
    </source>
</evidence>
<keyword evidence="6" id="KW-0347">Helicase</keyword>
<dbReference type="Pfam" id="PF00270">
    <property type="entry name" value="DEAD"/>
    <property type="match status" value="1"/>
</dbReference>
<dbReference type="Gene3D" id="2.40.10.170">
    <property type="match status" value="1"/>
</dbReference>
<evidence type="ECO:0000256" key="9">
    <source>
        <dbReference type="ARBA" id="ARBA00023204"/>
    </source>
</evidence>
<evidence type="ECO:0000256" key="5">
    <source>
        <dbReference type="ARBA" id="ARBA00022801"/>
    </source>
</evidence>
<keyword evidence="4 13" id="KW-0227">DNA damage</keyword>
<dbReference type="InterPro" id="IPR041471">
    <property type="entry name" value="UvrB_inter"/>
</dbReference>
<name>A0A7V3YEL7_9BACT</name>
<evidence type="ECO:0000256" key="10">
    <source>
        <dbReference type="ARBA" id="ARBA00061104"/>
    </source>
</evidence>
<comment type="function">
    <text evidence="13">Couples transcription and DNA repair by recognizing RNA polymerase (RNAP) stalled at DNA lesions. Mediates ATP-dependent release of RNAP and its truncated transcript from the DNA, and recruitment of nucleotide excision repair machinery to the damaged site.</text>
</comment>
<proteinExistence type="inferred from homology"/>
<dbReference type="SUPFAM" id="SSF143517">
    <property type="entry name" value="TRCF domain-like"/>
    <property type="match status" value="1"/>
</dbReference>
<dbReference type="SUPFAM" id="SSF52540">
    <property type="entry name" value="P-loop containing nucleoside triphosphate hydrolases"/>
    <property type="match status" value="4"/>
</dbReference>
<dbReference type="InterPro" id="IPR005118">
    <property type="entry name" value="TRCF_C"/>
</dbReference>
<comment type="caution">
    <text evidence="16">The sequence shown here is derived from an EMBL/GenBank/DDBJ whole genome shotgun (WGS) entry which is preliminary data.</text>
</comment>
<dbReference type="Gene3D" id="3.90.1150.50">
    <property type="entry name" value="Transcription-repair-coupling factor, D7 domain"/>
    <property type="match status" value="1"/>
</dbReference>
<comment type="similarity">
    <text evidence="11 13">In the C-terminal section; belongs to the helicase family. RecG subfamily.</text>
</comment>
<dbReference type="SUPFAM" id="SSF141259">
    <property type="entry name" value="CarD-like"/>
    <property type="match status" value="1"/>
</dbReference>
<keyword evidence="3 13" id="KW-0547">Nucleotide-binding</keyword>
<dbReference type="PROSITE" id="PS51194">
    <property type="entry name" value="HELICASE_CTER"/>
    <property type="match status" value="1"/>
</dbReference>
<dbReference type="InterPro" id="IPR047112">
    <property type="entry name" value="RecG/Mfd"/>
</dbReference>
<evidence type="ECO:0000256" key="4">
    <source>
        <dbReference type="ARBA" id="ARBA00022763"/>
    </source>
</evidence>
<dbReference type="InterPro" id="IPR014001">
    <property type="entry name" value="Helicase_ATP-bd"/>
</dbReference>
<dbReference type="Gene3D" id="3.40.50.11180">
    <property type="match status" value="1"/>
</dbReference>
<protein>
    <recommendedName>
        <fullName evidence="12 13">Transcription-repair-coupling factor</fullName>
        <shortName evidence="13">TRCF</shortName>
        <ecNumber evidence="13">3.6.4.-</ecNumber>
    </recommendedName>
</protein>
<dbReference type="SMART" id="SM00487">
    <property type="entry name" value="DEXDc"/>
    <property type="match status" value="1"/>
</dbReference>
<keyword evidence="9 13" id="KW-0234">DNA repair</keyword>
<dbReference type="EMBL" id="DTFV01000001">
    <property type="protein sequence ID" value="HGI29704.1"/>
    <property type="molecule type" value="Genomic_DNA"/>
</dbReference>
<feature type="domain" description="Helicase C-terminal" evidence="15">
    <location>
        <begin position="678"/>
        <end position="833"/>
    </location>
</feature>
<keyword evidence="2 13" id="KW-0963">Cytoplasm</keyword>
<organism evidence="16">
    <name type="scientific">Candidatus Caldatribacterium californiense</name>
    <dbReference type="NCBI Taxonomy" id="1454726"/>
    <lineage>
        <taxon>Bacteria</taxon>
        <taxon>Pseudomonadati</taxon>
        <taxon>Atribacterota</taxon>
        <taxon>Atribacteria</taxon>
        <taxon>Atribacterales</taxon>
        <taxon>Candidatus Caldatribacteriaceae</taxon>
        <taxon>Candidatus Caldatribacterium</taxon>
    </lineage>
</organism>
<dbReference type="InterPro" id="IPR004576">
    <property type="entry name" value="Mfd"/>
</dbReference>
<reference evidence="16" key="1">
    <citation type="journal article" date="2020" name="mSystems">
        <title>Genome- and Community-Level Interaction Insights into Carbon Utilization and Element Cycling Functions of Hydrothermarchaeota in Hydrothermal Sediment.</title>
        <authorList>
            <person name="Zhou Z."/>
            <person name="Liu Y."/>
            <person name="Xu W."/>
            <person name="Pan J."/>
            <person name="Luo Z.H."/>
            <person name="Li M."/>
        </authorList>
    </citation>
    <scope>NUCLEOTIDE SEQUENCE [LARGE SCALE GENOMIC DNA]</scope>
    <source>
        <strain evidence="16">SpSt-747</strain>
    </source>
</reference>
<evidence type="ECO:0000256" key="2">
    <source>
        <dbReference type="ARBA" id="ARBA00022490"/>
    </source>
</evidence>
<dbReference type="GO" id="GO:0005737">
    <property type="term" value="C:cytoplasm"/>
    <property type="evidence" value="ECO:0007669"/>
    <property type="project" value="UniProtKB-SubCell"/>
</dbReference>
<dbReference type="InterPro" id="IPR027417">
    <property type="entry name" value="P-loop_NTPase"/>
</dbReference>
<dbReference type="InterPro" id="IPR037235">
    <property type="entry name" value="TRCF-like_C_D7"/>
</dbReference>
<keyword evidence="8 13" id="KW-0238">DNA-binding</keyword>
<dbReference type="HAMAP" id="MF_00969">
    <property type="entry name" value="TRCF"/>
    <property type="match status" value="1"/>
</dbReference>
<keyword evidence="5 13" id="KW-0378">Hydrolase</keyword>
<dbReference type="InterPro" id="IPR036101">
    <property type="entry name" value="CarD-like/TRCF_RID_sf"/>
</dbReference>
<dbReference type="Gene3D" id="3.40.50.300">
    <property type="entry name" value="P-loop containing nucleotide triphosphate hydrolases"/>
    <property type="match status" value="2"/>
</dbReference>
<dbReference type="GO" id="GO:0003678">
    <property type="term" value="F:DNA helicase activity"/>
    <property type="evidence" value="ECO:0007669"/>
    <property type="project" value="TreeGrafter"/>
</dbReference>